<organism evidence="1 2">
    <name type="scientific">Sinorhizobium kummerowiae</name>
    <dbReference type="NCBI Taxonomy" id="158892"/>
    <lineage>
        <taxon>Bacteria</taxon>
        <taxon>Pseudomonadati</taxon>
        <taxon>Pseudomonadota</taxon>
        <taxon>Alphaproteobacteria</taxon>
        <taxon>Hyphomicrobiales</taxon>
        <taxon>Rhizobiaceae</taxon>
        <taxon>Sinorhizobium/Ensifer group</taxon>
        <taxon>Sinorhizobium</taxon>
    </lineage>
</organism>
<sequence length="61" mass="6732">MPAMIPEKIAFLDSEITGLRSRIGDGGNSVQRAKLKMLRDIREDYQKSIDVAARREQGGAA</sequence>
<dbReference type="Proteomes" id="UP001233264">
    <property type="component" value="Chromosome"/>
</dbReference>
<keyword evidence="2" id="KW-1185">Reference proteome</keyword>
<dbReference type="RefSeq" id="WP_017267228.1">
    <property type="nucleotide sequence ID" value="NZ_CP120365.1"/>
</dbReference>
<proteinExistence type="predicted"/>
<evidence type="ECO:0000313" key="2">
    <source>
        <dbReference type="Proteomes" id="UP001233264"/>
    </source>
</evidence>
<accession>A0ABY8TBI7</accession>
<dbReference type="EMBL" id="CP120365">
    <property type="protein sequence ID" value="WHS94614.1"/>
    <property type="molecule type" value="Genomic_DNA"/>
</dbReference>
<reference evidence="1 2" key="1">
    <citation type="submission" date="2023-03" db="EMBL/GenBank/DDBJ databases">
        <authorList>
            <person name="Menendez E."/>
            <person name="Kaur S."/>
            <person name="Flores-Felix J.D."/>
            <person name="diCenzo G.C."/>
            <person name="Peix A."/>
            <person name="Velazquez E."/>
        </authorList>
    </citation>
    <scope>NUCLEOTIDE SEQUENCE [LARGE SCALE GENOMIC DNA]</scope>
    <source>
        <strain evidence="1 2">CCBAU 71714</strain>
    </source>
</reference>
<evidence type="ECO:0000313" key="1">
    <source>
        <dbReference type="EMBL" id="WHS94614.1"/>
    </source>
</evidence>
<gene>
    <name evidence="1" type="ORF">PZL22_002350</name>
</gene>
<name>A0ABY8TBI7_9HYPH</name>
<protein>
    <submittedName>
        <fullName evidence="1">Uncharacterized protein</fullName>
    </submittedName>
</protein>